<comment type="similarity">
    <text evidence="1 9 11">Belongs to the bacterioferritin family.</text>
</comment>
<comment type="function">
    <text evidence="9">Iron-storage protein, whose ferroxidase center binds Fe(2+), oxidizes it using dioxygen to Fe(3+), and participates in the subsequent Fe(3+) oxide mineral core formation within the central cavity of the BFR protein shell.</text>
</comment>
<evidence type="ECO:0000256" key="1">
    <source>
        <dbReference type="ARBA" id="ARBA00008093"/>
    </source>
</evidence>
<evidence type="ECO:0000256" key="11">
    <source>
        <dbReference type="RuleBase" id="RU000623"/>
    </source>
</evidence>
<keyword evidence="9 10" id="KW-0479">Metal-binding</keyword>
<evidence type="ECO:0000256" key="4">
    <source>
        <dbReference type="ARBA" id="ARBA00022496"/>
    </source>
</evidence>
<keyword evidence="3" id="KW-0813">Transport</keyword>
<evidence type="ECO:0000256" key="6">
    <source>
        <dbReference type="ARBA" id="ARBA00023004"/>
    </source>
</evidence>
<dbReference type="GO" id="GO:0006879">
    <property type="term" value="P:intracellular iron ion homeostasis"/>
    <property type="evidence" value="ECO:0007669"/>
    <property type="project" value="UniProtKB-KW"/>
</dbReference>
<feature type="binding site" evidence="10">
    <location>
        <position position="51"/>
    </location>
    <ligand>
        <name>Fe cation</name>
        <dbReference type="ChEBI" id="CHEBI:24875"/>
        <label>2</label>
    </ligand>
</feature>
<keyword evidence="11" id="KW-0349">Heme</keyword>
<feature type="binding site" evidence="10">
    <location>
        <position position="18"/>
    </location>
    <ligand>
        <name>Fe cation</name>
        <dbReference type="ChEBI" id="CHEBI:24875"/>
        <label>1</label>
    </ligand>
</feature>
<dbReference type="GO" id="GO:0004322">
    <property type="term" value="F:ferroxidase activity"/>
    <property type="evidence" value="ECO:0007669"/>
    <property type="project" value="UniProtKB-EC"/>
</dbReference>
<feature type="binding site" evidence="10">
    <location>
        <position position="51"/>
    </location>
    <ligand>
        <name>Fe cation</name>
        <dbReference type="ChEBI" id="CHEBI:24875"/>
        <label>1</label>
    </ligand>
</feature>
<dbReference type="PROSITE" id="PS00549">
    <property type="entry name" value="BACTERIOFERRITIN"/>
    <property type="match status" value="1"/>
</dbReference>
<dbReference type="SUPFAM" id="SSF47240">
    <property type="entry name" value="Ferritin-like"/>
    <property type="match status" value="1"/>
</dbReference>
<organism evidence="14 15">
    <name type="scientific">Shewanella psychrophila</name>
    <dbReference type="NCBI Taxonomy" id="225848"/>
    <lineage>
        <taxon>Bacteria</taxon>
        <taxon>Pseudomonadati</taxon>
        <taxon>Pseudomonadota</taxon>
        <taxon>Gammaproteobacteria</taxon>
        <taxon>Alteromonadales</taxon>
        <taxon>Shewanellaceae</taxon>
        <taxon>Shewanella</taxon>
    </lineage>
</organism>
<dbReference type="EMBL" id="CP014782">
    <property type="protein sequence ID" value="AQS36088.1"/>
    <property type="molecule type" value="Genomic_DNA"/>
</dbReference>
<gene>
    <name evidence="14" type="ORF">Sps_00896</name>
</gene>
<evidence type="ECO:0000256" key="2">
    <source>
        <dbReference type="ARBA" id="ARBA00022434"/>
    </source>
</evidence>
<keyword evidence="6 9" id="KW-0408">Iron</keyword>
<evidence type="ECO:0000256" key="8">
    <source>
        <dbReference type="ARBA" id="ARBA00036243"/>
    </source>
</evidence>
<feature type="binding site" evidence="10">
    <location>
        <position position="94"/>
    </location>
    <ligand>
        <name>Fe cation</name>
        <dbReference type="ChEBI" id="CHEBI:24875"/>
        <label>2</label>
    </ligand>
</feature>
<dbReference type="InterPro" id="IPR002024">
    <property type="entry name" value="Bacterioferritin"/>
</dbReference>
<protein>
    <recommendedName>
        <fullName evidence="9 11">Bacterioferritin</fullName>
        <ecNumber evidence="9">1.16.3.1</ecNumber>
    </recommendedName>
</protein>
<dbReference type="Proteomes" id="UP000189545">
    <property type="component" value="Chromosome"/>
</dbReference>
<name>A0A1S6HKR5_9GAMM</name>
<dbReference type="NCBIfam" id="TIGR00754">
    <property type="entry name" value="bfr"/>
    <property type="match status" value="1"/>
</dbReference>
<keyword evidence="2 9" id="KW-0409">Iron storage</keyword>
<keyword evidence="4" id="KW-0410">Iron transport</keyword>
<dbReference type="KEGG" id="spsw:Sps_00896"/>
<feature type="coiled-coil region" evidence="12">
    <location>
        <begin position="38"/>
        <end position="104"/>
    </location>
</feature>
<dbReference type="CDD" id="cd00907">
    <property type="entry name" value="Bacterioferritin"/>
    <property type="match status" value="1"/>
</dbReference>
<comment type="catalytic activity">
    <reaction evidence="8">
        <text>Fe(2+)(in) = Fe(2+)(out)</text>
        <dbReference type="Rhea" id="RHEA:28486"/>
        <dbReference type="ChEBI" id="CHEBI:29033"/>
    </reaction>
</comment>
<dbReference type="EC" id="1.16.3.1" evidence="9"/>
<accession>A0A1S6HKR5</accession>
<evidence type="ECO:0000256" key="12">
    <source>
        <dbReference type="SAM" id="Coils"/>
    </source>
</evidence>
<evidence type="ECO:0000256" key="10">
    <source>
        <dbReference type="PIRSR" id="PIRSR002560-1"/>
    </source>
</evidence>
<reference evidence="14 15" key="1">
    <citation type="submission" date="2016-03" db="EMBL/GenBank/DDBJ databases">
        <title>Complete genome sequence of Shewanella psychrophila WP2, a deep sea bacterium isolated from west Pacific sediment.</title>
        <authorList>
            <person name="Xu G."/>
            <person name="Jian H."/>
        </authorList>
    </citation>
    <scope>NUCLEOTIDE SEQUENCE [LARGE SCALE GENOMIC DNA]</scope>
    <source>
        <strain evidence="14 15">WP2</strain>
    </source>
</reference>
<dbReference type="InterPro" id="IPR012347">
    <property type="entry name" value="Ferritin-like"/>
</dbReference>
<evidence type="ECO:0000256" key="9">
    <source>
        <dbReference type="PIRNR" id="PIRNR002560"/>
    </source>
</evidence>
<sequence>MKGVQNVIKHLNKQLTLELTSMDQYLAHSKMYEDWGINKLHEKLAHEYEEELEHARRLTQRILFLEGTPDTASRQPINVGDNVKQMLENDLEAERTVAESLRKIIGICEKEQDYISREILEDLLDDTEMDHIYWLEQHLGLIGKMGIQNYVQSQMGSQDG</sequence>
<feature type="binding site" evidence="10">
    <location>
        <position position="128"/>
    </location>
    <ligand>
        <name>Fe cation</name>
        <dbReference type="ChEBI" id="CHEBI:24875"/>
        <label>1</label>
    </ligand>
</feature>
<dbReference type="PRINTS" id="PR00601">
    <property type="entry name" value="BACFERRITIN"/>
</dbReference>
<dbReference type="GO" id="GO:0005829">
    <property type="term" value="C:cytosol"/>
    <property type="evidence" value="ECO:0007669"/>
    <property type="project" value="TreeGrafter"/>
</dbReference>
<feature type="binding site" evidence="10">
    <location>
        <position position="131"/>
    </location>
    <ligand>
        <name>Fe cation</name>
        <dbReference type="ChEBI" id="CHEBI:24875"/>
        <label>2</label>
    </ligand>
</feature>
<dbReference type="GO" id="GO:0020037">
    <property type="term" value="F:heme binding"/>
    <property type="evidence" value="ECO:0007669"/>
    <property type="project" value="TreeGrafter"/>
</dbReference>
<dbReference type="PIRSF" id="PIRSF002560">
    <property type="entry name" value="Bacterioferritin"/>
    <property type="match status" value="1"/>
</dbReference>
<dbReference type="InterPro" id="IPR009040">
    <property type="entry name" value="Ferritin-like_diiron"/>
</dbReference>
<dbReference type="InterPro" id="IPR008331">
    <property type="entry name" value="Ferritin_DPS_dom"/>
</dbReference>
<dbReference type="STRING" id="225848.Sps_00896"/>
<evidence type="ECO:0000259" key="13">
    <source>
        <dbReference type="PROSITE" id="PS50905"/>
    </source>
</evidence>
<evidence type="ECO:0000256" key="5">
    <source>
        <dbReference type="ARBA" id="ARBA00023002"/>
    </source>
</evidence>
<dbReference type="OrthoDB" id="9800505at2"/>
<evidence type="ECO:0000313" key="14">
    <source>
        <dbReference type="EMBL" id="AQS36088.1"/>
    </source>
</evidence>
<keyword evidence="15" id="KW-1185">Reference proteome</keyword>
<keyword evidence="12" id="KW-0175">Coiled coil</keyword>
<dbReference type="Gene3D" id="1.20.1260.10">
    <property type="match status" value="1"/>
</dbReference>
<proteinExistence type="inferred from homology"/>
<feature type="domain" description="Ferritin-like diiron" evidence="13">
    <location>
        <begin position="1"/>
        <end position="146"/>
    </location>
</feature>
<dbReference type="GO" id="GO:0006826">
    <property type="term" value="P:iron ion transport"/>
    <property type="evidence" value="ECO:0007669"/>
    <property type="project" value="UniProtKB-KW"/>
</dbReference>
<dbReference type="RefSeq" id="WP_077751421.1">
    <property type="nucleotide sequence ID" value="NZ_CP014782.1"/>
</dbReference>
<feature type="binding site" evidence="10">
    <location>
        <position position="50"/>
    </location>
    <ligand>
        <name>Fe cation</name>
        <dbReference type="ChEBI" id="CHEBI:24875"/>
        <label>3</label>
    </ligand>
</feature>
<dbReference type="PANTHER" id="PTHR30295">
    <property type="entry name" value="BACTERIOFERRITIN"/>
    <property type="match status" value="1"/>
</dbReference>
<dbReference type="InterPro" id="IPR009078">
    <property type="entry name" value="Ferritin-like_SF"/>
</dbReference>
<dbReference type="AlphaFoldDB" id="A0A1S6HKR5"/>
<evidence type="ECO:0000313" key="15">
    <source>
        <dbReference type="Proteomes" id="UP000189545"/>
    </source>
</evidence>
<keyword evidence="5" id="KW-0560">Oxidoreductase</keyword>
<dbReference type="PROSITE" id="PS50905">
    <property type="entry name" value="FERRITIN_LIKE"/>
    <property type="match status" value="1"/>
</dbReference>
<feature type="binding site" evidence="10">
    <location>
        <position position="46"/>
    </location>
    <ligand>
        <name>Fe cation</name>
        <dbReference type="ChEBI" id="CHEBI:24875"/>
        <label>3</label>
    </ligand>
</feature>
<evidence type="ECO:0000256" key="7">
    <source>
        <dbReference type="ARBA" id="ARBA00023065"/>
    </source>
</evidence>
<dbReference type="Pfam" id="PF00210">
    <property type="entry name" value="Ferritin"/>
    <property type="match status" value="1"/>
</dbReference>
<dbReference type="PANTHER" id="PTHR30295:SF9">
    <property type="entry name" value="BACTERIOFERRITIN"/>
    <property type="match status" value="1"/>
</dbReference>
<feature type="binding site" evidence="10">
    <location>
        <position position="128"/>
    </location>
    <ligand>
        <name>Fe cation</name>
        <dbReference type="ChEBI" id="CHEBI:24875"/>
        <label>2</label>
    </ligand>
</feature>
<dbReference type="GO" id="GO:0008199">
    <property type="term" value="F:ferric iron binding"/>
    <property type="evidence" value="ECO:0007669"/>
    <property type="project" value="InterPro"/>
</dbReference>
<keyword evidence="7" id="KW-0406">Ion transport</keyword>
<feature type="binding site" evidence="10">
    <location>
        <position position="54"/>
    </location>
    <ligand>
        <name>Fe cation</name>
        <dbReference type="ChEBI" id="CHEBI:24875"/>
        <label>1</label>
    </ligand>
</feature>
<comment type="catalytic activity">
    <reaction evidence="9">
        <text>4 Fe(2+) + O2 + 4 H(+) = 4 Fe(3+) + 2 H2O</text>
        <dbReference type="Rhea" id="RHEA:11148"/>
        <dbReference type="ChEBI" id="CHEBI:15377"/>
        <dbReference type="ChEBI" id="CHEBI:15378"/>
        <dbReference type="ChEBI" id="CHEBI:15379"/>
        <dbReference type="ChEBI" id="CHEBI:29033"/>
        <dbReference type="ChEBI" id="CHEBI:29034"/>
        <dbReference type="EC" id="1.16.3.1"/>
    </reaction>
</comment>
<evidence type="ECO:0000256" key="3">
    <source>
        <dbReference type="ARBA" id="ARBA00022448"/>
    </source>
</evidence>